<feature type="coiled-coil region" evidence="1">
    <location>
        <begin position="221"/>
        <end position="264"/>
    </location>
</feature>
<reference evidence="2" key="1">
    <citation type="journal article" date="2023" name="Mol. Biol. Evol.">
        <title>Third-Generation Sequencing Reveals the Adaptive Role of the Epigenome in Three Deep-Sea Polychaetes.</title>
        <authorList>
            <person name="Perez M."/>
            <person name="Aroh O."/>
            <person name="Sun Y."/>
            <person name="Lan Y."/>
            <person name="Juniper S.K."/>
            <person name="Young C.R."/>
            <person name="Angers B."/>
            <person name="Qian P.Y."/>
        </authorList>
    </citation>
    <scope>NUCLEOTIDE SEQUENCE</scope>
    <source>
        <strain evidence="2">P08H-3</strain>
    </source>
</reference>
<accession>A0AAD9IRW7</accession>
<protein>
    <submittedName>
        <fullName evidence="2">Uncharacterized protein</fullName>
    </submittedName>
</protein>
<dbReference type="Proteomes" id="UP001208570">
    <property type="component" value="Unassembled WGS sequence"/>
</dbReference>
<keyword evidence="1" id="KW-0175">Coiled coil</keyword>
<dbReference type="AlphaFoldDB" id="A0AAD9IRW7"/>
<sequence>MAPKRKAQQADKVGVARQYLKDRFQVQPAGLEEFLKGHVLNIYYECDSSWGATVRELLNRLPCSSSGMSQDQVLVATRHLTNEVKKTVKAVSKFRHLTIPSEFTNFDSICQKKFELGPVSFDVSFIDVPMKGASKDTESPVTDAFKDTDLPTEGDSIVKDASKETVVHMSPLKTRQISRCHNCKILRKTNQDLRQKPLQVQHDKMDIIKAYCSKKKLNISIKRMNQKIKRKGDQIKKVQQKSDMSTLAMEVSETKKQISSLERKNKCTKHYYRNKSQKVLFPLEAPGEIETLYKQLAEKNTVILELQDEKSDGKVYSSDTRMMVFNCIISQTPTAHIYSYFNDKEFQESRIDIISNISNTLTDRCAANHVAIELLNETWDKHLNELYCHLHPLDMIATSMRSAMNEYEKRKNN</sequence>
<evidence type="ECO:0000313" key="2">
    <source>
        <dbReference type="EMBL" id="KAK2139857.1"/>
    </source>
</evidence>
<name>A0AAD9IRW7_9ANNE</name>
<comment type="caution">
    <text evidence="2">The sequence shown here is derived from an EMBL/GenBank/DDBJ whole genome shotgun (WGS) entry which is preliminary data.</text>
</comment>
<gene>
    <name evidence="2" type="ORF">LSH36_1587g00070</name>
</gene>
<evidence type="ECO:0000256" key="1">
    <source>
        <dbReference type="SAM" id="Coils"/>
    </source>
</evidence>
<dbReference type="EMBL" id="JAODUP010001585">
    <property type="protein sequence ID" value="KAK2139857.1"/>
    <property type="molecule type" value="Genomic_DNA"/>
</dbReference>
<keyword evidence="3" id="KW-1185">Reference proteome</keyword>
<proteinExistence type="predicted"/>
<organism evidence="2 3">
    <name type="scientific">Paralvinella palmiformis</name>
    <dbReference type="NCBI Taxonomy" id="53620"/>
    <lineage>
        <taxon>Eukaryota</taxon>
        <taxon>Metazoa</taxon>
        <taxon>Spiralia</taxon>
        <taxon>Lophotrochozoa</taxon>
        <taxon>Annelida</taxon>
        <taxon>Polychaeta</taxon>
        <taxon>Sedentaria</taxon>
        <taxon>Canalipalpata</taxon>
        <taxon>Terebellida</taxon>
        <taxon>Terebelliformia</taxon>
        <taxon>Alvinellidae</taxon>
        <taxon>Paralvinella</taxon>
    </lineage>
</organism>
<evidence type="ECO:0000313" key="3">
    <source>
        <dbReference type="Proteomes" id="UP001208570"/>
    </source>
</evidence>